<feature type="domain" description="EGF-like" evidence="20">
    <location>
        <begin position="1100"/>
        <end position="1144"/>
    </location>
</feature>
<feature type="disulfide bond" evidence="18">
    <location>
        <begin position="52"/>
        <end position="62"/>
    </location>
</feature>
<evidence type="ECO:0000256" key="19">
    <source>
        <dbReference type="SAM" id="MobiDB-lite"/>
    </source>
</evidence>
<reference evidence="22" key="2">
    <citation type="submission" date="2025-09" db="UniProtKB">
        <authorList>
            <consortium name="Ensembl"/>
        </authorList>
    </citation>
    <scope>IDENTIFICATION</scope>
</reference>
<evidence type="ECO:0000256" key="1">
    <source>
        <dbReference type="ARBA" id="ARBA00004498"/>
    </source>
</evidence>
<comment type="caution">
    <text evidence="18">Lacks conserved residue(s) required for the propagation of feature annotation.</text>
</comment>
<evidence type="ECO:0000256" key="16">
    <source>
        <dbReference type="ARBA" id="ARBA00072996"/>
    </source>
</evidence>
<dbReference type="FunFam" id="2.10.25.10:FF:000515">
    <property type="entry name" value="latent-transforming growth factor beta-binding protein 1 isoform X6"/>
    <property type="match status" value="1"/>
</dbReference>
<evidence type="ECO:0000256" key="18">
    <source>
        <dbReference type="PROSITE-ProRule" id="PRU00076"/>
    </source>
</evidence>
<evidence type="ECO:0000256" key="4">
    <source>
        <dbReference type="ARBA" id="ARBA00022536"/>
    </source>
</evidence>
<dbReference type="SMART" id="SM00179">
    <property type="entry name" value="EGF_CA"/>
    <property type="match status" value="15"/>
</dbReference>
<accession>A0A8C6X0D6</accession>
<dbReference type="GeneTree" id="ENSGT00940000155823"/>
<dbReference type="SUPFAM" id="SSF57581">
    <property type="entry name" value="TB module/8-cys domain"/>
    <property type="match status" value="3"/>
</dbReference>
<dbReference type="InterPro" id="IPR036773">
    <property type="entry name" value="TB_dom_sf"/>
</dbReference>
<feature type="domain" description="TB" evidence="21">
    <location>
        <begin position="785"/>
        <end position="839"/>
    </location>
</feature>
<feature type="domain" description="EGF-like" evidence="20">
    <location>
        <begin position="278"/>
        <end position="318"/>
    </location>
</feature>
<dbReference type="FunFam" id="2.10.25.10:FF:000003">
    <property type="entry name" value="fibrillin-1 isoform X1"/>
    <property type="match status" value="1"/>
</dbReference>
<evidence type="ECO:0000256" key="10">
    <source>
        <dbReference type="ARBA" id="ARBA00023183"/>
    </source>
</evidence>
<dbReference type="PANTHER" id="PTHR24034:SF209">
    <property type="entry name" value="EGF-LIKE DOMAIN-CONTAINING PROTEIN"/>
    <property type="match status" value="1"/>
</dbReference>
<organism evidence="22 23">
    <name type="scientific">Naja naja</name>
    <name type="common">Indian cobra</name>
    <dbReference type="NCBI Taxonomy" id="35670"/>
    <lineage>
        <taxon>Eukaryota</taxon>
        <taxon>Metazoa</taxon>
        <taxon>Chordata</taxon>
        <taxon>Craniata</taxon>
        <taxon>Vertebrata</taxon>
        <taxon>Euteleostomi</taxon>
        <taxon>Lepidosauria</taxon>
        <taxon>Squamata</taxon>
        <taxon>Bifurcata</taxon>
        <taxon>Unidentata</taxon>
        <taxon>Episquamata</taxon>
        <taxon>Toxicofera</taxon>
        <taxon>Serpentes</taxon>
        <taxon>Colubroidea</taxon>
        <taxon>Elapidae</taxon>
        <taxon>Elapinae</taxon>
        <taxon>Naja</taxon>
    </lineage>
</organism>
<dbReference type="InterPro" id="IPR050751">
    <property type="entry name" value="ECM_structural_protein"/>
</dbReference>
<dbReference type="FunFam" id="2.10.25.10:FF:000019">
    <property type="entry name" value="latent-transforming growth factor beta-binding protein 1 isoform X2"/>
    <property type="match status" value="4"/>
</dbReference>
<comment type="similarity">
    <text evidence="12">Belongs to the LTBP family.</text>
</comment>
<dbReference type="FunFam" id="2.10.25.10:FF:000056">
    <property type="entry name" value="Latent-transforming growth factor beta-binding protein 3 isoform 2"/>
    <property type="match status" value="1"/>
</dbReference>
<dbReference type="PROSITE" id="PS00022">
    <property type="entry name" value="EGF_1"/>
    <property type="match status" value="1"/>
</dbReference>
<dbReference type="SUPFAM" id="SSF57196">
    <property type="entry name" value="EGF/Laminin"/>
    <property type="match status" value="7"/>
</dbReference>
<evidence type="ECO:0000256" key="11">
    <source>
        <dbReference type="ARBA" id="ARBA00023278"/>
    </source>
</evidence>
<dbReference type="Ensembl" id="ENSNNAT00000000214.1">
    <property type="protein sequence ID" value="ENSNNAP00000000202.1"/>
    <property type="gene ID" value="ENSNNAG00000000116.1"/>
</dbReference>
<feature type="region of interest" description="Disordered" evidence="19">
    <location>
        <begin position="152"/>
        <end position="176"/>
    </location>
</feature>
<feature type="domain" description="EGF-like" evidence="20">
    <location>
        <begin position="600"/>
        <end position="640"/>
    </location>
</feature>
<evidence type="ECO:0000256" key="9">
    <source>
        <dbReference type="ARBA" id="ARBA00023180"/>
    </source>
</evidence>
<evidence type="ECO:0000256" key="2">
    <source>
        <dbReference type="ARBA" id="ARBA00022525"/>
    </source>
</evidence>
<keyword evidence="5" id="KW-0597">Phosphoprotein</keyword>
<feature type="domain" description="EGF-like" evidence="20">
    <location>
        <begin position="683"/>
        <end position="724"/>
    </location>
</feature>
<keyword evidence="8 18" id="KW-1015">Disulfide bond</keyword>
<dbReference type="Gene3D" id="3.90.290.10">
    <property type="entry name" value="TGF-beta binding (TB) domain"/>
    <property type="match status" value="3"/>
</dbReference>
<proteinExistence type="inferred from homology"/>
<gene>
    <name evidence="22" type="primary">LTBP1</name>
</gene>
<keyword evidence="6" id="KW-0732">Signal</keyword>
<dbReference type="FunFam" id="2.10.25.10:FF:000198">
    <property type="entry name" value="latent-transforming growth factor beta-binding protein 1 isoform X1"/>
    <property type="match status" value="1"/>
</dbReference>
<dbReference type="AlphaFoldDB" id="A0A8C6X0D6"/>
<dbReference type="InterPro" id="IPR009030">
    <property type="entry name" value="Growth_fac_rcpt_cys_sf"/>
</dbReference>
<evidence type="ECO:0000256" key="17">
    <source>
        <dbReference type="ARBA" id="ARBA00075443"/>
    </source>
</evidence>
<dbReference type="FunFam" id="2.10.25.10:FF:000273">
    <property type="entry name" value="Putative latent-transforming growth factor beta-binding protein 2"/>
    <property type="match status" value="1"/>
</dbReference>
<evidence type="ECO:0000256" key="7">
    <source>
        <dbReference type="ARBA" id="ARBA00022737"/>
    </source>
</evidence>
<dbReference type="Gene3D" id="2.10.25.10">
    <property type="entry name" value="Laminin"/>
    <property type="match status" value="16"/>
</dbReference>
<dbReference type="Pfam" id="PF07645">
    <property type="entry name" value="EGF_CA"/>
    <property type="match status" value="12"/>
</dbReference>
<feature type="domain" description="TB" evidence="21">
    <location>
        <begin position="209"/>
        <end position="250"/>
    </location>
</feature>
<feature type="domain" description="TB" evidence="21">
    <location>
        <begin position="962"/>
        <end position="1015"/>
    </location>
</feature>
<dbReference type="SUPFAM" id="SSF57184">
    <property type="entry name" value="Growth factor receptor domain"/>
    <property type="match status" value="3"/>
</dbReference>
<comment type="subunit">
    <text evidence="14">Interacts with TGFB1; associates via disulfide bonds with the Latency-associated peptide chain (LAP) regulatory chain of TGFB1, leading to regulate activation of TGF-beta-1. LTBP1 does not bind directly to TGF-beta-1, the active chain of TGFB1. Interacts (via C-terminal domain) with FBN1 (via N-terminal domain). Interacts with FBN2. Interacts with ADAMTSL2. Interacts with EFEMP2.</text>
</comment>
<feature type="domain" description="EGF-like" evidence="20">
    <location>
        <begin position="641"/>
        <end position="682"/>
    </location>
</feature>
<dbReference type="OrthoDB" id="4062651at2759"/>
<feature type="domain" description="EGF-like" evidence="20">
    <location>
        <begin position="516"/>
        <end position="556"/>
    </location>
</feature>
<dbReference type="FunFam" id="3.90.290.10:FF:000012">
    <property type="entry name" value="latent-transforming growth factor beta-binding protein 1 isoform X2"/>
    <property type="match status" value="1"/>
</dbReference>
<dbReference type="CDD" id="cd00054">
    <property type="entry name" value="EGF_CA"/>
    <property type="match status" value="10"/>
</dbReference>
<evidence type="ECO:0000313" key="23">
    <source>
        <dbReference type="Proteomes" id="UP000694559"/>
    </source>
</evidence>
<keyword evidence="9" id="KW-0325">Glycoprotein</keyword>
<dbReference type="PANTHER" id="PTHR24034">
    <property type="entry name" value="EGF-LIKE DOMAIN-CONTAINING PROTEIN"/>
    <property type="match status" value="1"/>
</dbReference>
<keyword evidence="3" id="KW-0272">Extracellular matrix</keyword>
<dbReference type="Pfam" id="PF00683">
    <property type="entry name" value="TB"/>
    <property type="match status" value="3"/>
</dbReference>
<evidence type="ECO:0000256" key="6">
    <source>
        <dbReference type="ARBA" id="ARBA00022729"/>
    </source>
</evidence>
<dbReference type="FunFam" id="2.10.25.10:FF:000077">
    <property type="entry name" value="Latent-transforming growth factor beta-binding protein 3 isoform 1"/>
    <property type="match status" value="1"/>
</dbReference>
<reference evidence="22" key="1">
    <citation type="submission" date="2025-08" db="UniProtKB">
        <authorList>
            <consortium name="Ensembl"/>
        </authorList>
    </citation>
    <scope>IDENTIFICATION</scope>
</reference>
<dbReference type="GO" id="GO:0019838">
    <property type="term" value="F:growth factor binding"/>
    <property type="evidence" value="ECO:0007669"/>
    <property type="project" value="UniProtKB-KW"/>
</dbReference>
<dbReference type="InterPro" id="IPR001881">
    <property type="entry name" value="EGF-like_Ca-bd_dom"/>
</dbReference>
<dbReference type="FunFam" id="2.10.25.10:FF:000046">
    <property type="entry name" value="Latent-transforming growth factor beta-binding protein 1 isoform x2"/>
    <property type="match status" value="1"/>
</dbReference>
<dbReference type="PROSITE" id="PS01186">
    <property type="entry name" value="EGF_2"/>
    <property type="match status" value="9"/>
</dbReference>
<feature type="domain" description="EGF-like" evidence="20">
    <location>
        <begin position="905"/>
        <end position="945"/>
    </location>
</feature>
<evidence type="ECO:0000313" key="22">
    <source>
        <dbReference type="Ensembl" id="ENSNNAP00000000202.1"/>
    </source>
</evidence>
<evidence type="ECO:0000256" key="13">
    <source>
        <dbReference type="ARBA" id="ARBA00059743"/>
    </source>
</evidence>
<keyword evidence="11" id="KW-0379">Hydroxylation</keyword>
<dbReference type="SMART" id="SM00181">
    <property type="entry name" value="EGF"/>
    <property type="match status" value="16"/>
</dbReference>
<evidence type="ECO:0000256" key="12">
    <source>
        <dbReference type="ARBA" id="ARBA00038081"/>
    </source>
</evidence>
<name>A0A8C6X0D6_NAJNA</name>
<dbReference type="InterPro" id="IPR000152">
    <property type="entry name" value="EGF-type_Asp/Asn_hydroxyl_site"/>
</dbReference>
<dbReference type="GO" id="GO:0045595">
    <property type="term" value="P:regulation of cell differentiation"/>
    <property type="evidence" value="ECO:0007669"/>
    <property type="project" value="UniProtKB-ARBA"/>
</dbReference>
<keyword evidence="23" id="KW-1185">Reference proteome</keyword>
<dbReference type="Proteomes" id="UP000694559">
    <property type="component" value="Unplaced"/>
</dbReference>
<comment type="subcellular location">
    <subcellularLocation>
        <location evidence="1">Secreted</location>
        <location evidence="1">Extracellular space</location>
        <location evidence="1">Extracellular matrix</location>
    </subcellularLocation>
</comment>
<feature type="domain" description="EGF-like" evidence="20">
    <location>
        <begin position="557"/>
        <end position="599"/>
    </location>
</feature>
<dbReference type="FunFam" id="2.10.25.10:FF:000014">
    <property type="entry name" value="Latent-transforming growth factor beta-binding protein 3"/>
    <property type="match status" value="1"/>
</dbReference>
<evidence type="ECO:0000259" key="21">
    <source>
        <dbReference type="PROSITE" id="PS51364"/>
    </source>
</evidence>
<sequence>MMNVHHGQTHEYVIKPKYYPSKKVLSGEQSTESSLPLRMSQDQLATSYQIICHLPCMNGGQCSSRDKCQCPPNYTGKLCQIPVQSGSTSQLYHNSQQVSKTVGSHVIHSTHTLPLTVPGQQGAKVKIPPNFVNIHVKHPPEASVQFHQVSRIDSTSAGQKPKPKPPTSGHSQSPYQSLPFQKTQKIHSTYIHQQPITHTFPVSAKTQLGRCFQETVGTQCSKALPGLSKQEDCCGTVGTSWGFNKCQKCPKKPAYFGYSQVVDCPQGYKRINATFCQDINECQLQGVCPNGECLNTMGSYRCTCKLGFVPDPTLSRCILVEKTSPPLPVEVGPDVSTSSASQVIAPTQVTEINECTVNPDICGQGHCINLPVGYTCLCYDGYRLNDQQTKCSDINECSQTPHLCSLGHCENTEGSFLCICQAGFMANEQGTDCVDVDECARPDTCGEGLCVNTIGSYKCEYCDRGFQRNRRGQCEDIDECSVPHTCPDAECINAPGSYQCVPCRDGFRAWNGKCHDVNECQYSSLCTNGQCENLEGSFRCLCSQGYQLSPAGDQCEDVDECQQQQQQLCINGQCRNVAGSYRCLCEQGYQLSPARDYCEDINECQEDKNVCPGGTCINTKGSYECTCPDGFQLMPSRGCEDINECAGSNLCSSHGKCLNTEGSFRCICEEGFMVSRDGRTCEDIDECTNSTVCGGHGFCENSPGSYRCLCYQGYQYLQDGQGCVDVNECEMLSGVCGEALCENVEGSFLCLCSNENQEYDPMSGLCQFRSSTEFPDRITETVEKKECYYNLNDANFCDNVLTSNVTKQECCCTLGAGWGDNCEIFPCPVLGSAEFIELCPEGKGFIPSEEAHYGDTAHSYKDADECQLFGQEICKNGFCLNTQPGYECYCKQGTYYDPIKLQCFDTDECQDINSCIDGQCINTEGSYSCFCTHPMVLDSTGKQCIRPAESSEQTEESDVYQDLCWQHLNEDFVCSQPLVGKQTTYTECCCLYGDAWGMQCALCPMKNSEDYAQLCNIPVPGSRPYGQDALVDFEQEHYTSETDPYFMEDRFLNSFEELQAEECGILNGCENGRCVRVQEGYTCDCFDGYHLDMTKMTCVDVNECNELNNRMSLCKNAKCINTEGSYKCVCLPGFISSNRPNYCTPLNSDPESDLE</sequence>
<comment type="function">
    <text evidence="13">Key regulator of transforming growth factor beta (TGFB1, TGFB2 and TGFB3) that controls TGF-beta activation by maintaining it in a latent state during storage in extracellular space. Associates specifically via disulfide bonds with the Latency-associated peptide (LAP), which is the regulatory chain of TGF-beta, and regulates integrin-dependent activation of TGF-beta. Outcompeted by LRRC32/GARP for binding to LAP regulatory chain of TGF-beta.</text>
</comment>
<dbReference type="InterPro" id="IPR049883">
    <property type="entry name" value="NOTCH1_EGF-like"/>
</dbReference>
<feature type="domain" description="EGF-like" evidence="20">
    <location>
        <begin position="393"/>
        <end position="434"/>
    </location>
</feature>
<protein>
    <recommendedName>
        <fullName evidence="15">Latent-transforming growth factor beta-binding protein 1</fullName>
    </recommendedName>
    <alternativeName>
        <fullName evidence="16">Latent-transforming growth factor beta-binding protein 3</fullName>
    </alternativeName>
    <alternativeName>
        <fullName evidence="17">Transforming growth factor beta-1-binding protein 1</fullName>
    </alternativeName>
</protein>
<dbReference type="GO" id="GO:0005509">
    <property type="term" value="F:calcium ion binding"/>
    <property type="evidence" value="ECO:0007669"/>
    <property type="project" value="InterPro"/>
</dbReference>
<dbReference type="PROSITE" id="PS00010">
    <property type="entry name" value="ASX_HYDROXYL"/>
    <property type="match status" value="10"/>
</dbReference>
<evidence type="ECO:0000256" key="14">
    <source>
        <dbReference type="ARBA" id="ARBA00062844"/>
    </source>
</evidence>
<dbReference type="InterPro" id="IPR018097">
    <property type="entry name" value="EGF_Ca-bd_CS"/>
</dbReference>
<dbReference type="PROSITE" id="PS51364">
    <property type="entry name" value="TB"/>
    <property type="match status" value="3"/>
</dbReference>
<evidence type="ECO:0000259" key="20">
    <source>
        <dbReference type="PROSITE" id="PS50026"/>
    </source>
</evidence>
<dbReference type="Pfam" id="PF12662">
    <property type="entry name" value="cEGF"/>
    <property type="match status" value="1"/>
</dbReference>
<dbReference type="InterPro" id="IPR026823">
    <property type="entry name" value="cEGF"/>
</dbReference>
<dbReference type="FunFam" id="2.10.25.10:FF:000005">
    <property type="entry name" value="Fibrillin 2"/>
    <property type="match status" value="1"/>
</dbReference>
<feature type="domain" description="EGF-like" evidence="20">
    <location>
        <begin position="48"/>
        <end position="80"/>
    </location>
</feature>
<dbReference type="InterPro" id="IPR017878">
    <property type="entry name" value="TB_dom"/>
</dbReference>
<keyword evidence="10" id="KW-0340">Growth factor binding</keyword>
<dbReference type="InterPro" id="IPR000742">
    <property type="entry name" value="EGF"/>
</dbReference>
<evidence type="ECO:0000256" key="15">
    <source>
        <dbReference type="ARBA" id="ARBA00072992"/>
    </source>
</evidence>
<evidence type="ECO:0000256" key="8">
    <source>
        <dbReference type="ARBA" id="ARBA00023157"/>
    </source>
</evidence>
<keyword evidence="7" id="KW-0677">Repeat</keyword>
<dbReference type="PROSITE" id="PS50026">
    <property type="entry name" value="EGF_3"/>
    <property type="match status" value="10"/>
</dbReference>
<dbReference type="FunFam" id="3.90.290.10:FF:000002">
    <property type="entry name" value="Latent-transforming growth factor beta-binding protein 3 isoform 1"/>
    <property type="match status" value="1"/>
</dbReference>
<evidence type="ECO:0000256" key="3">
    <source>
        <dbReference type="ARBA" id="ARBA00022530"/>
    </source>
</evidence>
<feature type="disulfide bond" evidence="18">
    <location>
        <begin position="70"/>
        <end position="79"/>
    </location>
</feature>
<evidence type="ECO:0000256" key="5">
    <source>
        <dbReference type="ARBA" id="ARBA00022553"/>
    </source>
</evidence>
<keyword evidence="4 18" id="KW-0245">EGF-like domain</keyword>
<dbReference type="PROSITE" id="PS01187">
    <property type="entry name" value="EGF_CA"/>
    <property type="match status" value="7"/>
</dbReference>
<dbReference type="GO" id="GO:0007179">
    <property type="term" value="P:transforming growth factor beta receptor signaling pathway"/>
    <property type="evidence" value="ECO:0007669"/>
    <property type="project" value="UniProtKB-ARBA"/>
</dbReference>
<dbReference type="FunFam" id="3.90.290.10:FF:000004">
    <property type="entry name" value="latent-transforming growth factor beta-binding protein 1 isoform X1"/>
    <property type="match status" value="1"/>
</dbReference>
<keyword evidence="2" id="KW-0964">Secreted</keyword>
<dbReference type="FunFam" id="2.10.25.10:FF:000115">
    <property type="entry name" value="latent-transforming growth factor beta-binding protein 4 isoform X2"/>
    <property type="match status" value="1"/>
</dbReference>